<dbReference type="EMBL" id="KE148146">
    <property type="protein sequence ID" value="EPE09906.1"/>
    <property type="molecule type" value="Genomic_DNA"/>
</dbReference>
<gene>
    <name evidence="6" type="ORF">F503_05001</name>
</gene>
<feature type="domain" description="AMP-binding enzyme C-terminal" evidence="4">
    <location>
        <begin position="588"/>
        <end position="675"/>
    </location>
</feature>
<dbReference type="InterPro" id="IPR025110">
    <property type="entry name" value="AMP-bd_C"/>
</dbReference>
<feature type="domain" description="AMP-dependent synthetase/ligase" evidence="3">
    <location>
        <begin position="83"/>
        <end position="523"/>
    </location>
</feature>
<organism evidence="6 7">
    <name type="scientific">Ophiostoma piceae (strain UAMH 11346)</name>
    <name type="common">Sap stain fungus</name>
    <dbReference type="NCBI Taxonomy" id="1262450"/>
    <lineage>
        <taxon>Eukaryota</taxon>
        <taxon>Fungi</taxon>
        <taxon>Dikarya</taxon>
        <taxon>Ascomycota</taxon>
        <taxon>Pezizomycotina</taxon>
        <taxon>Sordariomycetes</taxon>
        <taxon>Sordariomycetidae</taxon>
        <taxon>Ophiostomatales</taxon>
        <taxon>Ophiostomataceae</taxon>
        <taxon>Ophiostoma</taxon>
    </lineage>
</organism>
<dbReference type="STRING" id="1262450.S3CD19"/>
<dbReference type="PROSITE" id="PS00455">
    <property type="entry name" value="AMP_BINDING"/>
    <property type="match status" value="1"/>
</dbReference>
<feature type="region of interest" description="Disordered" evidence="2">
    <location>
        <begin position="456"/>
        <end position="493"/>
    </location>
</feature>
<dbReference type="AlphaFoldDB" id="S3CD19"/>
<dbReference type="InterPro" id="IPR042099">
    <property type="entry name" value="ANL_N_sf"/>
</dbReference>
<proteinExistence type="inferred from homology"/>
<dbReference type="Pfam" id="PF00501">
    <property type="entry name" value="AMP-binding"/>
    <property type="match status" value="1"/>
</dbReference>
<dbReference type="HOGENOM" id="CLU_000022_3_5_1"/>
<feature type="domain" description="Acetyl-coenzyme A synthetase N-terminal" evidence="5">
    <location>
        <begin position="7"/>
        <end position="76"/>
    </location>
</feature>
<evidence type="ECO:0000259" key="5">
    <source>
        <dbReference type="Pfam" id="PF16177"/>
    </source>
</evidence>
<evidence type="ECO:0000259" key="4">
    <source>
        <dbReference type="Pfam" id="PF13193"/>
    </source>
</evidence>
<evidence type="ECO:0000256" key="1">
    <source>
        <dbReference type="ARBA" id="ARBA00006432"/>
    </source>
</evidence>
<name>S3CD19_OPHP1</name>
<dbReference type="Gene3D" id="3.40.50.12780">
    <property type="entry name" value="N-terminal domain of ligase-like"/>
    <property type="match status" value="1"/>
</dbReference>
<dbReference type="eggNOG" id="KOG1175">
    <property type="taxonomic scope" value="Eukaryota"/>
</dbReference>
<dbReference type="OMA" id="IWWRICS"/>
<comment type="similarity">
    <text evidence="1">Belongs to the ATP-dependent AMP-binding enzyme family.</text>
</comment>
<dbReference type="InterPro" id="IPR020845">
    <property type="entry name" value="AMP-binding_CS"/>
</dbReference>
<accession>S3CD19</accession>
<dbReference type="Proteomes" id="UP000016923">
    <property type="component" value="Unassembled WGS sequence"/>
</dbReference>
<dbReference type="InterPro" id="IPR032387">
    <property type="entry name" value="ACAS_N"/>
</dbReference>
<reference evidence="6 7" key="1">
    <citation type="journal article" date="2013" name="BMC Genomics">
        <title>The genome and transcriptome of the pine saprophyte Ophiostoma piceae, and a comparison with the bark beetle-associated pine pathogen Grosmannia clavigera.</title>
        <authorList>
            <person name="Haridas S."/>
            <person name="Wang Y."/>
            <person name="Lim L."/>
            <person name="Massoumi Alamouti S."/>
            <person name="Jackman S."/>
            <person name="Docking R."/>
            <person name="Robertson G."/>
            <person name="Birol I."/>
            <person name="Bohlmann J."/>
            <person name="Breuil C."/>
        </authorList>
    </citation>
    <scope>NUCLEOTIDE SEQUENCE [LARGE SCALE GENOMIC DNA]</scope>
    <source>
        <strain evidence="6 7">UAMH 11346</strain>
    </source>
</reference>
<evidence type="ECO:0000256" key="2">
    <source>
        <dbReference type="SAM" id="MobiDB-lite"/>
    </source>
</evidence>
<dbReference type="PANTHER" id="PTHR43347:SF3">
    <property type="entry name" value="ACYL-COA SYNTHETASE SHORT-CHAIN FAMILY MEMBER 3, MITOCHONDRIAL"/>
    <property type="match status" value="1"/>
</dbReference>
<dbReference type="OrthoDB" id="1706066at2759"/>
<dbReference type="Pfam" id="PF16177">
    <property type="entry name" value="ACAS_N"/>
    <property type="match status" value="1"/>
</dbReference>
<dbReference type="GO" id="GO:0050218">
    <property type="term" value="F:propionate-CoA ligase activity"/>
    <property type="evidence" value="ECO:0007669"/>
    <property type="project" value="TreeGrafter"/>
</dbReference>
<evidence type="ECO:0000313" key="7">
    <source>
        <dbReference type="Proteomes" id="UP000016923"/>
    </source>
</evidence>
<dbReference type="InterPro" id="IPR045851">
    <property type="entry name" value="AMP-bd_C_sf"/>
</dbReference>
<dbReference type="InterPro" id="IPR000873">
    <property type="entry name" value="AMP-dep_synth/lig_dom"/>
</dbReference>
<protein>
    <submittedName>
        <fullName evidence="6">Amp-binding enzyme</fullName>
    </submittedName>
</protein>
<dbReference type="VEuPathDB" id="FungiDB:F503_05001"/>
<evidence type="ECO:0000313" key="6">
    <source>
        <dbReference type="EMBL" id="EPE09906.1"/>
    </source>
</evidence>
<keyword evidence="7" id="KW-1185">Reference proteome</keyword>
<sequence>MPDHPQDEVQRHSLTDPESFWRHQADHLHWHRKPDVALRHTTKTLTALKSDKGDDGVTHDHWEWFPGGQISTCYNCVDRHVLAGRGNEPAILYDSPVTQTKRRISYAQLLSEVETTAAVLREHGVKKGDVVLVYTNAMDACSPAVPMIPAALIGILAINRLGAIHTVVFGGFAAAPLAQRIEDSRPVLVLTASCGIDGSKPPISYRPFVEGAIDISAWKPPHVLVWQRDTLAWDFAADTPTTKKIAAASKASCWRALVDDAHKRGVKAECVPVASTDGVYIIYTSGTTGKPKGVFREAGGHAVGLHLMISYMFNIHGPGDVMACFSDIGWVVSHSYTLYGPLLTGAATVLYEGKPIGTPDASAFWRIVEEYQVTTMFTAPTALRAIRKDDPGNTHISTIGRRSGLRTLRALFLAGERSEPSIVNMYQSLLSQYGAPGAVIVDNWWSSESGSPISGVALGTHSGKDRSRGGAGSSSQALQHKTPLPIKPGSAGKPMPGFDVHVVDDEGNEIPNGSMGNIVLRMPLAPTALRTLWEDEERFYKGYLKRFDGRWLDTGDAGIIDKDGYINIMARSDDIINVAAHRLSTGTLEQAITGHPSVTEACVVSIPDALKGHMPFAFINTTGGPKLSGDADKKAAADARFKEINGRVREQVGAIASLGGLIEGSGMIPRTRSGKTLRRVLRELLENAVHGDFDAPVNVPSTVEDASVVEVARERIRVYFRDHAGDKHTAIETRAKL</sequence>
<dbReference type="Gene3D" id="3.30.300.30">
    <property type="match status" value="1"/>
</dbReference>
<dbReference type="PANTHER" id="PTHR43347">
    <property type="entry name" value="ACYL-COA SYNTHETASE"/>
    <property type="match status" value="1"/>
</dbReference>
<dbReference type="SUPFAM" id="SSF56801">
    <property type="entry name" value="Acetyl-CoA synthetase-like"/>
    <property type="match status" value="1"/>
</dbReference>
<dbReference type="Pfam" id="PF13193">
    <property type="entry name" value="AMP-binding_C"/>
    <property type="match status" value="1"/>
</dbReference>
<evidence type="ECO:0000259" key="3">
    <source>
        <dbReference type="Pfam" id="PF00501"/>
    </source>
</evidence>